<proteinExistence type="predicted"/>
<reference evidence="1" key="1">
    <citation type="submission" date="2023-06" db="EMBL/GenBank/DDBJ databases">
        <title>Two novel species of Acinetobacter isolated from motorbike repairing workshop in Vietnam.</title>
        <authorList>
            <person name="Le N.T.T."/>
        </authorList>
    </citation>
    <scope>NUCLEOTIDE SEQUENCE</scope>
    <source>
        <strain evidence="1">VNH17</strain>
    </source>
</reference>
<protein>
    <submittedName>
        <fullName evidence="1">Uncharacterized protein</fullName>
    </submittedName>
</protein>
<gene>
    <name evidence="1" type="ORF">QTA56_16595</name>
</gene>
<name>A0ABT7WT16_9GAMM</name>
<evidence type="ECO:0000313" key="2">
    <source>
        <dbReference type="Proteomes" id="UP001168524"/>
    </source>
</evidence>
<comment type="caution">
    <text evidence="1">The sequence shown here is derived from an EMBL/GenBank/DDBJ whole genome shotgun (WGS) entry which is preliminary data.</text>
</comment>
<organism evidence="1 2">
    <name type="scientific">Acinetobacter thutiue</name>
    <dbReference type="NCBI Taxonomy" id="2998078"/>
    <lineage>
        <taxon>Bacteria</taxon>
        <taxon>Pseudomonadati</taxon>
        <taxon>Pseudomonadota</taxon>
        <taxon>Gammaproteobacteria</taxon>
        <taxon>Moraxellales</taxon>
        <taxon>Moraxellaceae</taxon>
        <taxon>Acinetobacter</taxon>
    </lineage>
</organism>
<keyword evidence="2" id="KW-1185">Reference proteome</keyword>
<dbReference type="RefSeq" id="WP_267982088.1">
    <property type="nucleotide sequence ID" value="NZ_JAPQKF010000011.1"/>
</dbReference>
<evidence type="ECO:0000313" key="1">
    <source>
        <dbReference type="EMBL" id="MDN0015836.1"/>
    </source>
</evidence>
<dbReference type="EMBL" id="JAUDZE010000011">
    <property type="protein sequence ID" value="MDN0015836.1"/>
    <property type="molecule type" value="Genomic_DNA"/>
</dbReference>
<accession>A0ABT7WT16</accession>
<dbReference type="Proteomes" id="UP001168524">
    <property type="component" value="Unassembled WGS sequence"/>
</dbReference>
<sequence>MSIMPKHIHHFLHLILVICIVILIDKGDEQWFGGYNQDRAKKKFYRLSEKADIYYVGVKESGQMEDEQRALYDECMRINQGYHHAKCYSYVYSRKHKDFQKSGTVTVNVNVQTPIILILNSYEAVKWHIKDKDEQVKLIYLTGNIESEIFGEIEDNKIYSSFPYTQKCSNCTVSNLENFSYSQDETKNQIKIIDQFGKSAASFRIESRIRELYID</sequence>